<feature type="compositionally biased region" description="Basic and acidic residues" evidence="1">
    <location>
        <begin position="36"/>
        <end position="46"/>
    </location>
</feature>
<name>A0A085MND0_9BILA</name>
<gene>
    <name evidence="2" type="ORF">M513_00419</name>
</gene>
<evidence type="ECO:0000313" key="3">
    <source>
        <dbReference type="Proteomes" id="UP000030764"/>
    </source>
</evidence>
<proteinExistence type="predicted"/>
<organism evidence="2 3">
    <name type="scientific">Trichuris suis</name>
    <name type="common">pig whipworm</name>
    <dbReference type="NCBI Taxonomy" id="68888"/>
    <lineage>
        <taxon>Eukaryota</taxon>
        <taxon>Metazoa</taxon>
        <taxon>Ecdysozoa</taxon>
        <taxon>Nematoda</taxon>
        <taxon>Enoplea</taxon>
        <taxon>Dorylaimia</taxon>
        <taxon>Trichinellida</taxon>
        <taxon>Trichuridae</taxon>
        <taxon>Trichuris</taxon>
    </lineage>
</organism>
<sequence length="103" mass="11395">MARNFSAGGPKWLRATVAGRQGLRRGNGQLIGRHVDHVIRSNRTEPETDDLWLPSPQPLASPTPDSSSGNAASQVCSERPPVVPSRPQRQRRRPHYLSDYICA</sequence>
<keyword evidence="3" id="KW-1185">Reference proteome</keyword>
<feature type="compositionally biased region" description="Polar residues" evidence="1">
    <location>
        <begin position="62"/>
        <end position="76"/>
    </location>
</feature>
<dbReference type="Proteomes" id="UP000030764">
    <property type="component" value="Unassembled WGS sequence"/>
</dbReference>
<dbReference type="AlphaFoldDB" id="A0A085MND0"/>
<feature type="region of interest" description="Disordered" evidence="1">
    <location>
        <begin position="36"/>
        <end position="103"/>
    </location>
</feature>
<evidence type="ECO:0000313" key="2">
    <source>
        <dbReference type="EMBL" id="KFD58726.1"/>
    </source>
</evidence>
<protein>
    <submittedName>
        <fullName evidence="2">Uncharacterized protein</fullName>
    </submittedName>
</protein>
<dbReference type="EMBL" id="KL363183">
    <property type="protein sequence ID" value="KFD58726.1"/>
    <property type="molecule type" value="Genomic_DNA"/>
</dbReference>
<evidence type="ECO:0000256" key="1">
    <source>
        <dbReference type="SAM" id="MobiDB-lite"/>
    </source>
</evidence>
<reference evidence="2 3" key="1">
    <citation type="journal article" date="2014" name="Nat. Genet.">
        <title>Genome and transcriptome of the porcine whipworm Trichuris suis.</title>
        <authorList>
            <person name="Jex A.R."/>
            <person name="Nejsum P."/>
            <person name="Schwarz E.M."/>
            <person name="Hu L."/>
            <person name="Young N.D."/>
            <person name="Hall R.S."/>
            <person name="Korhonen P.K."/>
            <person name="Liao S."/>
            <person name="Thamsborg S."/>
            <person name="Xia J."/>
            <person name="Xu P."/>
            <person name="Wang S."/>
            <person name="Scheerlinck J.P."/>
            <person name="Hofmann A."/>
            <person name="Sternberg P.W."/>
            <person name="Wang J."/>
            <person name="Gasser R.B."/>
        </authorList>
    </citation>
    <scope>NUCLEOTIDE SEQUENCE [LARGE SCALE GENOMIC DNA]</scope>
    <source>
        <strain evidence="2">DCEP-RM93M</strain>
    </source>
</reference>
<accession>A0A085MND0</accession>